<reference evidence="1 2" key="1">
    <citation type="submission" date="2020-11" db="EMBL/GenBank/DDBJ databases">
        <title>Pseudonocardia abyssalis sp. nov. and Pseudonocardia oceani sp. nov., description and phylogenomic analysis of two novel actinomycetes isolated from the deep Southern Ocean.</title>
        <authorList>
            <person name="Parra J."/>
        </authorList>
    </citation>
    <scope>NUCLEOTIDE SEQUENCE [LARGE SCALE GENOMIC DNA]</scope>
    <source>
        <strain evidence="2">KRD185</strain>
    </source>
</reference>
<protein>
    <submittedName>
        <fullName evidence="1">Uncharacterized protein</fullName>
    </submittedName>
</protein>
<organism evidence="1 2">
    <name type="scientific">Pseudonocardia oceani</name>
    <dbReference type="NCBI Taxonomy" id="2792013"/>
    <lineage>
        <taxon>Bacteria</taxon>
        <taxon>Bacillati</taxon>
        <taxon>Actinomycetota</taxon>
        <taxon>Actinomycetes</taxon>
        <taxon>Pseudonocardiales</taxon>
        <taxon>Pseudonocardiaceae</taxon>
        <taxon>Pseudonocardia</taxon>
    </lineage>
</organism>
<comment type="caution">
    <text evidence="1">The sequence shown here is derived from an EMBL/GenBank/DDBJ whole genome shotgun (WGS) entry which is preliminary data.</text>
</comment>
<evidence type="ECO:0000313" key="1">
    <source>
        <dbReference type="EMBL" id="MBW0131248.1"/>
    </source>
</evidence>
<accession>A0ABS6UH66</accession>
<sequence>MLAAVLVLLATGCGAGQEAATSTQLTHAGGAVGQVGPISVLDVEFRFVPSIAGDEDDAPAGVDGTARTDPVGAHPVVLGFARAGDVVLDVPVDTPDVPRDPAADSR</sequence>
<proteinExistence type="predicted"/>
<gene>
    <name evidence="1" type="ORF">I4I82_26715</name>
</gene>
<dbReference type="Proteomes" id="UP000694300">
    <property type="component" value="Unassembled WGS sequence"/>
</dbReference>
<dbReference type="EMBL" id="JADQDF010000001">
    <property type="protein sequence ID" value="MBW0131248.1"/>
    <property type="molecule type" value="Genomic_DNA"/>
</dbReference>
<name>A0ABS6UH66_9PSEU</name>
<evidence type="ECO:0000313" key="2">
    <source>
        <dbReference type="Proteomes" id="UP000694300"/>
    </source>
</evidence>
<keyword evidence="2" id="KW-1185">Reference proteome</keyword>
<dbReference type="RefSeq" id="WP_218590242.1">
    <property type="nucleotide sequence ID" value="NZ_JADQDE010000049.1"/>
</dbReference>